<proteinExistence type="predicted"/>
<dbReference type="AlphaFoldDB" id="A0A068RKA2"/>
<evidence type="ECO:0000313" key="6">
    <source>
        <dbReference type="Proteomes" id="UP000027586"/>
    </source>
</evidence>
<reference evidence="5" key="1">
    <citation type="submission" date="2013-08" db="EMBL/GenBank/DDBJ databases">
        <title>Gene expansion shapes genome architecture in the human pathogen Lichtheimia corymbifera: an evolutionary genomics analysis in the ancient terrestrial Mucorales (Mucoromycotina).</title>
        <authorList>
            <person name="Schwartze V.U."/>
            <person name="Winter S."/>
            <person name="Shelest E."/>
            <person name="Marcet-Houben M."/>
            <person name="Horn F."/>
            <person name="Wehner S."/>
            <person name="Hoffmann K."/>
            <person name="Riege K."/>
            <person name="Sammeth M."/>
            <person name="Nowrousian M."/>
            <person name="Valiante V."/>
            <person name="Linde J."/>
            <person name="Jacobsen I.D."/>
            <person name="Marz M."/>
            <person name="Brakhage A.A."/>
            <person name="Gabaldon T."/>
            <person name="Bocker S."/>
            <person name="Voigt K."/>
        </authorList>
    </citation>
    <scope>NUCLEOTIDE SEQUENCE [LARGE SCALE GENOMIC DNA]</scope>
    <source>
        <strain evidence="5">FSU 9682</strain>
    </source>
</reference>
<dbReference type="InterPro" id="IPR008929">
    <property type="entry name" value="Chondroitin_lyas"/>
</dbReference>
<feature type="signal peptide" evidence="3">
    <location>
        <begin position="1"/>
        <end position="26"/>
    </location>
</feature>
<evidence type="ECO:0000256" key="1">
    <source>
        <dbReference type="ARBA" id="ARBA00022729"/>
    </source>
</evidence>
<dbReference type="Gene3D" id="1.50.10.100">
    <property type="entry name" value="Chondroitin AC/alginate lyase"/>
    <property type="match status" value="1"/>
</dbReference>
<evidence type="ECO:0000259" key="4">
    <source>
        <dbReference type="Pfam" id="PF05426"/>
    </source>
</evidence>
<organism evidence="5 6">
    <name type="scientific">Lichtheimia corymbifera JMRC:FSU:9682</name>
    <dbReference type="NCBI Taxonomy" id="1263082"/>
    <lineage>
        <taxon>Eukaryota</taxon>
        <taxon>Fungi</taxon>
        <taxon>Fungi incertae sedis</taxon>
        <taxon>Mucoromycota</taxon>
        <taxon>Mucoromycotina</taxon>
        <taxon>Mucoromycetes</taxon>
        <taxon>Mucorales</taxon>
        <taxon>Lichtheimiaceae</taxon>
        <taxon>Lichtheimia</taxon>
    </lineage>
</organism>
<protein>
    <submittedName>
        <fullName evidence="5">Alginate lyase</fullName>
    </submittedName>
</protein>
<dbReference type="InterPro" id="IPR008397">
    <property type="entry name" value="Alginate_lyase_dom"/>
</dbReference>
<dbReference type="Pfam" id="PF05426">
    <property type="entry name" value="Alginate_lyase"/>
    <property type="match status" value="1"/>
</dbReference>
<accession>A0A068RKA2</accession>
<dbReference type="Proteomes" id="UP000027586">
    <property type="component" value="Unassembled WGS sequence"/>
</dbReference>
<dbReference type="GO" id="GO:0042597">
    <property type="term" value="C:periplasmic space"/>
    <property type="evidence" value="ECO:0007669"/>
    <property type="project" value="InterPro"/>
</dbReference>
<gene>
    <name evidence="5" type="ORF">LCOR_02146.1</name>
</gene>
<keyword evidence="2 5" id="KW-0456">Lyase</keyword>
<dbReference type="GO" id="GO:0016829">
    <property type="term" value="F:lyase activity"/>
    <property type="evidence" value="ECO:0007669"/>
    <property type="project" value="UniProtKB-KW"/>
</dbReference>
<feature type="domain" description="Alginate lyase" evidence="4">
    <location>
        <begin position="120"/>
        <end position="395"/>
    </location>
</feature>
<feature type="chain" id="PRO_5001655222" evidence="3">
    <location>
        <begin position="27"/>
        <end position="499"/>
    </location>
</feature>
<evidence type="ECO:0000256" key="2">
    <source>
        <dbReference type="ARBA" id="ARBA00023239"/>
    </source>
</evidence>
<comment type="caution">
    <text evidence="5">The sequence shown here is derived from an EMBL/GenBank/DDBJ whole genome shotgun (WGS) entry which is preliminary data.</text>
</comment>
<keyword evidence="1 3" id="KW-0732">Signal</keyword>
<name>A0A068RKA2_9FUNG</name>
<dbReference type="OrthoDB" id="63533at2759"/>
<sequence>MFFKNKSKWFLTILAVATSSSLLCKAQDDDGSVSADDDDSMSLMSSDVTGWTYPAPKAHDPPESVSDGKLHFAMIDPEALRENKKHMHDYDRELQHALWFLKKKADRYVTNTTTFSVINKSIAVPGNDSHDYMSLARYFWPNESQPNGMPYIRHDGRVNPEIEKVPDYQHFRNLVKHVQYLSLAYHFFDNETYAAKATQRIHDWFIDPKTRMNPHLQYASLVRGYNTGRAKGIIDFHVLPDLIDSMAILQYSKSWKEGMNRHIRYWFAQYIEWLIKSPNGIFEKESHNNHGTYYDVQRVAIYRFLGKNDLAQQVLHNATASRIAQQILSSGEMYQETARPFSWFYSIFNLKALFQLAHMGRQVGVDLHQYKTVDGKSIRSAVDFMLPYAANESTWNFYNSGGFDSSYILSNVLNWAYIAYANETYLAMARKLGVEHSHPYNITRLSLPWRALGDHSDRAMEGFQPASPPPASNDASSSSFYYTALGWIVATLLGFTFTQ</sequence>
<evidence type="ECO:0000313" key="5">
    <source>
        <dbReference type="EMBL" id="CDH50434.1"/>
    </source>
</evidence>
<dbReference type="SUPFAM" id="SSF48230">
    <property type="entry name" value="Chondroitin AC/alginate lyase"/>
    <property type="match status" value="1"/>
</dbReference>
<dbReference type="EMBL" id="CBTN010000006">
    <property type="protein sequence ID" value="CDH50434.1"/>
    <property type="molecule type" value="Genomic_DNA"/>
</dbReference>
<keyword evidence="6" id="KW-1185">Reference proteome</keyword>
<dbReference type="STRING" id="1263082.A0A068RKA2"/>
<dbReference type="VEuPathDB" id="FungiDB:LCOR_02146.1"/>
<evidence type="ECO:0000256" key="3">
    <source>
        <dbReference type="SAM" id="SignalP"/>
    </source>
</evidence>